<name>A0A1F7ULZ4_9BACT</name>
<gene>
    <name evidence="3" type="ORF">A3E39_01080</name>
</gene>
<feature type="domain" description="YdbS-like PH" evidence="2">
    <location>
        <begin position="94"/>
        <end position="154"/>
    </location>
</feature>
<keyword evidence="1" id="KW-1133">Transmembrane helix</keyword>
<dbReference type="PANTHER" id="PTHR37938">
    <property type="entry name" value="BLL0215 PROTEIN"/>
    <property type="match status" value="1"/>
</dbReference>
<feature type="transmembrane region" description="Helical" evidence="1">
    <location>
        <begin position="55"/>
        <end position="75"/>
    </location>
</feature>
<proteinExistence type="predicted"/>
<keyword evidence="1" id="KW-0472">Membrane</keyword>
<dbReference type="STRING" id="1802399.A3E39_01080"/>
<protein>
    <recommendedName>
        <fullName evidence="2">YdbS-like PH domain-containing protein</fullName>
    </recommendedName>
</protein>
<feature type="transmembrane region" description="Helical" evidence="1">
    <location>
        <begin position="24"/>
        <end position="49"/>
    </location>
</feature>
<evidence type="ECO:0000313" key="3">
    <source>
        <dbReference type="EMBL" id="OGL78738.1"/>
    </source>
</evidence>
<dbReference type="InterPro" id="IPR005182">
    <property type="entry name" value="YdbS-like_PH"/>
</dbReference>
<dbReference type="EMBL" id="MGEH01000024">
    <property type="protein sequence ID" value="OGL78738.1"/>
    <property type="molecule type" value="Genomic_DNA"/>
</dbReference>
<accession>A0A1F7ULZ4</accession>
<evidence type="ECO:0000256" key="1">
    <source>
        <dbReference type="SAM" id="Phobius"/>
    </source>
</evidence>
<comment type="caution">
    <text evidence="3">The sequence shown here is derived from an EMBL/GenBank/DDBJ whole genome shotgun (WGS) entry which is preliminary data.</text>
</comment>
<dbReference type="PANTHER" id="PTHR37938:SF1">
    <property type="entry name" value="BLL0215 PROTEIN"/>
    <property type="match status" value="1"/>
</dbReference>
<reference evidence="3 4" key="1">
    <citation type="journal article" date="2016" name="Nat. Commun.">
        <title>Thousands of microbial genomes shed light on interconnected biogeochemical processes in an aquifer system.</title>
        <authorList>
            <person name="Anantharaman K."/>
            <person name="Brown C.T."/>
            <person name="Hug L.A."/>
            <person name="Sharon I."/>
            <person name="Castelle C.J."/>
            <person name="Probst A.J."/>
            <person name="Thomas B.C."/>
            <person name="Singh A."/>
            <person name="Wilkins M.J."/>
            <person name="Karaoz U."/>
            <person name="Brodie E.L."/>
            <person name="Williams K.H."/>
            <person name="Hubbard S.S."/>
            <person name="Banfield J.F."/>
        </authorList>
    </citation>
    <scope>NUCLEOTIDE SEQUENCE [LARGE SCALE GENOMIC DNA]</scope>
</reference>
<keyword evidence="1" id="KW-0812">Transmembrane</keyword>
<dbReference type="Pfam" id="PF03703">
    <property type="entry name" value="bPH_2"/>
    <property type="match status" value="1"/>
</dbReference>
<evidence type="ECO:0000259" key="2">
    <source>
        <dbReference type="Pfam" id="PF03703"/>
    </source>
</evidence>
<dbReference type="Proteomes" id="UP000176603">
    <property type="component" value="Unassembled WGS sequence"/>
</dbReference>
<dbReference type="AlphaFoldDB" id="A0A1F7ULZ4"/>
<sequence>MFKLEHVLLLKEDEKVKALTKRHALALVPGLALALLLIVAPFFFLFPLFKTGPTGVIVFAVLIVVGLIVAVRSFVMWDGDVFIVTNLRIVDVDQKGLFSRTVSEVKLSDIQDVSWSKNGIVNALFNVGALKVQTSSGALVIEAVFIPRPQEVHNLVNDLRHDATPPALTKTTATTPHRDDILKRVASRIESLDDAELSKLDRTLKQDDRDIAIKKLFGDGEDEKLKPLDNTS</sequence>
<organism evidence="3 4">
    <name type="scientific">Candidatus Uhrbacteria bacterium RIFCSPHIGHO2_12_FULL_60_25</name>
    <dbReference type="NCBI Taxonomy" id="1802399"/>
    <lineage>
        <taxon>Bacteria</taxon>
        <taxon>Candidatus Uhriibacteriota</taxon>
    </lineage>
</organism>
<evidence type="ECO:0000313" key="4">
    <source>
        <dbReference type="Proteomes" id="UP000176603"/>
    </source>
</evidence>